<protein>
    <submittedName>
        <fullName evidence="2">DUF3265 domain-containing protein</fullName>
    </submittedName>
</protein>
<keyword evidence="1" id="KW-1133">Transmembrane helix</keyword>
<evidence type="ECO:0000313" key="2">
    <source>
        <dbReference type="EMBL" id="TXX63597.1"/>
    </source>
</evidence>
<evidence type="ECO:0000256" key="1">
    <source>
        <dbReference type="SAM" id="Phobius"/>
    </source>
</evidence>
<dbReference type="AlphaFoldDB" id="A0ABD7SFR5"/>
<organism evidence="2 3">
    <name type="scientific">Vibrio cholerae</name>
    <dbReference type="NCBI Taxonomy" id="666"/>
    <lineage>
        <taxon>Bacteria</taxon>
        <taxon>Pseudomonadati</taxon>
        <taxon>Pseudomonadota</taxon>
        <taxon>Gammaproteobacteria</taxon>
        <taxon>Vibrionales</taxon>
        <taxon>Vibrionaceae</taxon>
        <taxon>Vibrio</taxon>
    </lineage>
</organism>
<sequence length="39" mass="4143">MTNGSRGTANVWHFYHALVIVVIVVNVLCGSFVVALSAP</sequence>
<dbReference type="EMBL" id="VSIJ01000038">
    <property type="protein sequence ID" value="TXX63597.1"/>
    <property type="molecule type" value="Genomic_DNA"/>
</dbReference>
<dbReference type="Proteomes" id="UP000323819">
    <property type="component" value="Unassembled WGS sequence"/>
</dbReference>
<keyword evidence="1" id="KW-0472">Membrane</keyword>
<reference evidence="2 3" key="1">
    <citation type="submission" date="2019-06" db="EMBL/GenBank/DDBJ databases">
        <title>Vibrio cholerae phylogeny based on whole-genome sequencing reveals genetic diversity and population strucutre.</title>
        <authorList>
            <person name="Zhiqiu Y."/>
            <person name="Bin L."/>
            <person name="Lingyan J."/>
        </authorList>
    </citation>
    <scope>NUCLEOTIDE SEQUENCE [LARGE SCALE GENOMIC DNA]</scope>
    <source>
        <strain evidence="2 3">N2814</strain>
    </source>
</reference>
<proteinExistence type="predicted"/>
<accession>A0ABD7SFR5</accession>
<keyword evidence="1" id="KW-0812">Transmembrane</keyword>
<gene>
    <name evidence="2" type="ORF">FXF03_20885</name>
</gene>
<feature type="transmembrane region" description="Helical" evidence="1">
    <location>
        <begin position="12"/>
        <end position="36"/>
    </location>
</feature>
<evidence type="ECO:0000313" key="3">
    <source>
        <dbReference type="Proteomes" id="UP000323819"/>
    </source>
</evidence>
<comment type="caution">
    <text evidence="2">The sequence shown here is derived from an EMBL/GenBank/DDBJ whole genome shotgun (WGS) entry which is preliminary data.</text>
</comment>
<name>A0ABD7SFR5_VIBCL</name>